<dbReference type="PANTHER" id="PTHR10869">
    <property type="entry name" value="PROLYL 4-HYDROXYLASE ALPHA SUBUNIT"/>
    <property type="match status" value="1"/>
</dbReference>
<dbReference type="SMART" id="SM00702">
    <property type="entry name" value="P4Hc"/>
    <property type="match status" value="1"/>
</dbReference>
<dbReference type="GO" id="GO:0046872">
    <property type="term" value="F:metal ion binding"/>
    <property type="evidence" value="ECO:0007669"/>
    <property type="project" value="UniProtKB-KW"/>
</dbReference>
<dbReference type="GO" id="GO:0051213">
    <property type="term" value="F:dioxygenase activity"/>
    <property type="evidence" value="ECO:0007669"/>
    <property type="project" value="UniProtKB-KW"/>
</dbReference>
<evidence type="ECO:0000256" key="4">
    <source>
        <dbReference type="ARBA" id="ARBA00022964"/>
    </source>
</evidence>
<evidence type="ECO:0000256" key="6">
    <source>
        <dbReference type="ARBA" id="ARBA00023004"/>
    </source>
</evidence>
<dbReference type="InterPro" id="IPR044862">
    <property type="entry name" value="Pro_4_hyd_alph_FE2OG_OXY"/>
</dbReference>
<keyword evidence="9" id="KW-1185">Reference proteome</keyword>
<proteinExistence type="predicted"/>
<dbReference type="EMBL" id="JACVVK020000190">
    <property type="protein sequence ID" value="KAK7485701.1"/>
    <property type="molecule type" value="Genomic_DNA"/>
</dbReference>
<protein>
    <recommendedName>
        <fullName evidence="7">Prolyl 4-hydroxylase alpha subunit domain-containing protein</fullName>
    </recommendedName>
</protein>
<evidence type="ECO:0000256" key="2">
    <source>
        <dbReference type="ARBA" id="ARBA00022723"/>
    </source>
</evidence>
<evidence type="ECO:0000256" key="5">
    <source>
        <dbReference type="ARBA" id="ARBA00023002"/>
    </source>
</evidence>
<dbReference type="Gene3D" id="2.60.120.620">
    <property type="entry name" value="q2cbj1_9rhob like domain"/>
    <property type="match status" value="1"/>
</dbReference>
<keyword evidence="3" id="KW-0847">Vitamin C</keyword>
<gene>
    <name evidence="8" type="ORF">BaRGS_00023002</name>
</gene>
<keyword evidence="5" id="KW-0560">Oxidoreductase</keyword>
<dbReference type="PANTHER" id="PTHR10869:SF241">
    <property type="entry name" value="FE2OG DIOXYGENASE DOMAIN-CONTAINING PROTEIN"/>
    <property type="match status" value="1"/>
</dbReference>
<evidence type="ECO:0000313" key="8">
    <source>
        <dbReference type="EMBL" id="KAK7485701.1"/>
    </source>
</evidence>
<evidence type="ECO:0000256" key="1">
    <source>
        <dbReference type="ARBA" id="ARBA00001961"/>
    </source>
</evidence>
<accession>A0ABD0KF06</accession>
<dbReference type="InterPro" id="IPR006620">
    <property type="entry name" value="Pro_4_hyd_alph"/>
</dbReference>
<evidence type="ECO:0000256" key="3">
    <source>
        <dbReference type="ARBA" id="ARBA00022896"/>
    </source>
</evidence>
<dbReference type="AlphaFoldDB" id="A0ABD0KF06"/>
<name>A0ABD0KF06_9CAEN</name>
<reference evidence="8 9" key="1">
    <citation type="journal article" date="2023" name="Sci. Data">
        <title>Genome assembly of the Korean intertidal mud-creeper Batillaria attramentaria.</title>
        <authorList>
            <person name="Patra A.K."/>
            <person name="Ho P.T."/>
            <person name="Jun S."/>
            <person name="Lee S.J."/>
            <person name="Kim Y."/>
            <person name="Won Y.J."/>
        </authorList>
    </citation>
    <scope>NUCLEOTIDE SEQUENCE [LARGE SCALE GENOMIC DNA]</scope>
    <source>
        <strain evidence="8">Wonlab-2016</strain>
    </source>
</reference>
<dbReference type="Proteomes" id="UP001519460">
    <property type="component" value="Unassembled WGS sequence"/>
</dbReference>
<keyword evidence="2" id="KW-0479">Metal-binding</keyword>
<keyword evidence="6" id="KW-0408">Iron</keyword>
<evidence type="ECO:0000259" key="7">
    <source>
        <dbReference type="SMART" id="SM00702"/>
    </source>
</evidence>
<sequence>MTLNITREEVALPPDQRDHLAFLLHNVLSAEECEDYIKWTEERGYTKALLSVGGGRQKLDPHVCNSDHCIIDSPEEANKLWQRIRAYVPTRWMGCPVKGLNERLRFLRYDAGQFFKPHMDAQYVAESGKQSYITLLIYLNEGFEGGHTIFLPQHETKSKEGRHIVHHLPAPQVVPVTGSALIFQHDLLNEESVVTSGRKYAVRTDVMYAAGLPMRIKVRT</sequence>
<comment type="caution">
    <text evidence="8">The sequence shown here is derived from an EMBL/GenBank/DDBJ whole genome shotgun (WGS) entry which is preliminary data.</text>
</comment>
<feature type="domain" description="Prolyl 4-hydroxylase alpha subunit" evidence="7">
    <location>
        <begin position="19"/>
        <end position="207"/>
    </location>
</feature>
<dbReference type="InterPro" id="IPR045054">
    <property type="entry name" value="P4HA-like"/>
</dbReference>
<keyword evidence="4" id="KW-0223">Dioxygenase</keyword>
<organism evidence="8 9">
    <name type="scientific">Batillaria attramentaria</name>
    <dbReference type="NCBI Taxonomy" id="370345"/>
    <lineage>
        <taxon>Eukaryota</taxon>
        <taxon>Metazoa</taxon>
        <taxon>Spiralia</taxon>
        <taxon>Lophotrochozoa</taxon>
        <taxon>Mollusca</taxon>
        <taxon>Gastropoda</taxon>
        <taxon>Caenogastropoda</taxon>
        <taxon>Sorbeoconcha</taxon>
        <taxon>Cerithioidea</taxon>
        <taxon>Batillariidae</taxon>
        <taxon>Batillaria</taxon>
    </lineage>
</organism>
<dbReference type="GO" id="GO:0031418">
    <property type="term" value="F:L-ascorbic acid binding"/>
    <property type="evidence" value="ECO:0007669"/>
    <property type="project" value="UniProtKB-KW"/>
</dbReference>
<dbReference type="Pfam" id="PF13640">
    <property type="entry name" value="2OG-FeII_Oxy_3"/>
    <property type="match status" value="1"/>
</dbReference>
<comment type="cofactor">
    <cofactor evidence="1">
        <name>L-ascorbate</name>
        <dbReference type="ChEBI" id="CHEBI:38290"/>
    </cofactor>
</comment>
<evidence type="ECO:0000313" key="9">
    <source>
        <dbReference type="Proteomes" id="UP001519460"/>
    </source>
</evidence>